<evidence type="ECO:0000256" key="1">
    <source>
        <dbReference type="SAM" id="MobiDB-lite"/>
    </source>
</evidence>
<dbReference type="EMBL" id="FNCY01000003">
    <property type="protein sequence ID" value="SDH09424.1"/>
    <property type="molecule type" value="Genomic_DNA"/>
</dbReference>
<reference evidence="2 3" key="1">
    <citation type="submission" date="2016-10" db="EMBL/GenBank/DDBJ databases">
        <authorList>
            <person name="de Groot N.N."/>
        </authorList>
    </citation>
    <scope>NUCLEOTIDE SEQUENCE [LARGE SCALE GENOMIC DNA]</scope>
    <source>
        <strain evidence="2 3">DSM 5885</strain>
    </source>
</reference>
<dbReference type="STRING" id="83767.SAMN05660652_01207"/>
<dbReference type="AlphaFoldDB" id="A0A1G7ZL66"/>
<feature type="region of interest" description="Disordered" evidence="1">
    <location>
        <begin position="34"/>
        <end position="69"/>
    </location>
</feature>
<keyword evidence="3" id="KW-1185">Reference proteome</keyword>
<name>A0A1G7ZL66_9RHOO</name>
<accession>A0A1G7ZL66</accession>
<evidence type="ECO:0000313" key="3">
    <source>
        <dbReference type="Proteomes" id="UP000198607"/>
    </source>
</evidence>
<proteinExistence type="predicted"/>
<gene>
    <name evidence="2" type="ORF">SAMN05660652_01207</name>
</gene>
<organism evidence="2 3">
    <name type="scientific">Propionivibrio dicarboxylicus</name>
    <dbReference type="NCBI Taxonomy" id="83767"/>
    <lineage>
        <taxon>Bacteria</taxon>
        <taxon>Pseudomonadati</taxon>
        <taxon>Pseudomonadota</taxon>
        <taxon>Betaproteobacteria</taxon>
        <taxon>Rhodocyclales</taxon>
        <taxon>Rhodocyclaceae</taxon>
        <taxon>Propionivibrio</taxon>
    </lineage>
</organism>
<feature type="compositionally biased region" description="Low complexity" evidence="1">
    <location>
        <begin position="50"/>
        <end position="69"/>
    </location>
</feature>
<protein>
    <submittedName>
        <fullName evidence="2">Uncharacterized protein</fullName>
    </submittedName>
</protein>
<dbReference type="Proteomes" id="UP000198607">
    <property type="component" value="Unassembled WGS sequence"/>
</dbReference>
<sequence>MAMRRIRRLAMRLARSVRNQRLIENTPYGMPVKSAEECEKRHSVATPPHQRQQQAQAETRAVVVSSGHH</sequence>
<evidence type="ECO:0000313" key="2">
    <source>
        <dbReference type="EMBL" id="SDH09424.1"/>
    </source>
</evidence>